<dbReference type="KEGG" id="bhp:BHAMNSH16_10475"/>
<keyword evidence="1" id="KW-0472">Membrane</keyword>
<protein>
    <submittedName>
        <fullName evidence="2">Uncharacterized protein</fullName>
    </submittedName>
</protein>
<feature type="transmembrane region" description="Helical" evidence="1">
    <location>
        <begin position="13"/>
        <end position="31"/>
    </location>
</feature>
<dbReference type="EMBL" id="CP019914">
    <property type="protein sequence ID" value="ASJ22032.1"/>
    <property type="molecule type" value="Genomic_DNA"/>
</dbReference>
<evidence type="ECO:0000313" key="3">
    <source>
        <dbReference type="Proteomes" id="UP000264880"/>
    </source>
</evidence>
<accession>A0AAC9XKP4</accession>
<dbReference type="AlphaFoldDB" id="A0AAC9XKP4"/>
<evidence type="ECO:0000313" key="2">
    <source>
        <dbReference type="EMBL" id="ASJ22032.1"/>
    </source>
</evidence>
<dbReference type="Proteomes" id="UP000264880">
    <property type="component" value="Chromosome"/>
</dbReference>
<reference evidence="2 3" key="1">
    <citation type="submission" date="2017-02" db="EMBL/GenBank/DDBJ databases">
        <title>Complete genome sequence of Brachyspira hampsonii genomovar I strain NSH-16 (ATCC BAA-2463).</title>
        <authorList>
            <person name="Mirajkar N.S."/>
            <person name="Gebhart C.J."/>
        </authorList>
    </citation>
    <scope>NUCLEOTIDE SEQUENCE [LARGE SCALE GENOMIC DNA]</scope>
    <source>
        <strain evidence="2 3">NSH-16</strain>
    </source>
</reference>
<organism evidence="2 3">
    <name type="scientific">Brachyspira hampsonii</name>
    <dbReference type="NCBI Taxonomy" id="1287055"/>
    <lineage>
        <taxon>Bacteria</taxon>
        <taxon>Pseudomonadati</taxon>
        <taxon>Spirochaetota</taxon>
        <taxon>Spirochaetia</taxon>
        <taxon>Brachyspirales</taxon>
        <taxon>Brachyspiraceae</taxon>
        <taxon>Brachyspira</taxon>
    </lineage>
</organism>
<name>A0AAC9XKP4_9SPIR</name>
<proteinExistence type="predicted"/>
<keyword evidence="1" id="KW-0812">Transmembrane</keyword>
<keyword evidence="1" id="KW-1133">Transmembrane helix</keyword>
<keyword evidence="3" id="KW-1185">Reference proteome</keyword>
<dbReference type="RefSeq" id="WP_069731860.1">
    <property type="nucleotide sequence ID" value="NZ_CP019914.1"/>
</dbReference>
<gene>
    <name evidence="2" type="ORF">BHAMNSH16_10475</name>
</gene>
<evidence type="ECO:0000256" key="1">
    <source>
        <dbReference type="SAM" id="Phobius"/>
    </source>
</evidence>
<sequence length="358" mass="42791">MKELLYSIFHNEYFVLVISIIVLVIIFKLLMRNKYRPYFYVKDITFFILKDNINNVYIYCNRFENIDDSIHYLYTGKIFINNADLFGIYEIAGNSKKIEVFDYDSEDFITLNRKNIAEINLKNTNLSKIEYVININGKIIEGVFEIINQPQINIKNFHICGFKYLKTYSIGITVTILNHLFNFYYAFIDNKEKINFDINGEHSFSEDFKCEKEKELSDEVSSLLKQFSTYELKQYFVKIKDLYAFNILYFDEKTICIYKRITQIKENKKLIINNISLIYNLNNQQLISSYFKDLVNNTKELLKKYDAPDNFYNDDLLFLITDIGIVVMSDNEYKKIFIKLSDIKDYINKEHYLAYLFD</sequence>